<dbReference type="GO" id="GO:0046503">
    <property type="term" value="P:glycerolipid catabolic process"/>
    <property type="evidence" value="ECO:0007669"/>
    <property type="project" value="TreeGrafter"/>
</dbReference>
<dbReference type="Pfam" id="PF00561">
    <property type="entry name" value="Abhydrolase_1"/>
    <property type="match status" value="1"/>
</dbReference>
<keyword evidence="2" id="KW-0378">Hydrolase</keyword>
<name>A0A5S4GNK0_9ACTN</name>
<protein>
    <submittedName>
        <fullName evidence="2">Alpha/beta hydrolase</fullName>
    </submittedName>
</protein>
<accession>A0A5S4GNK0</accession>
<dbReference type="PANTHER" id="PTHR43433:SF5">
    <property type="entry name" value="AB HYDROLASE-1 DOMAIN-CONTAINING PROTEIN"/>
    <property type="match status" value="1"/>
</dbReference>
<dbReference type="AlphaFoldDB" id="A0A5S4GNK0"/>
<evidence type="ECO:0000313" key="2">
    <source>
        <dbReference type="EMBL" id="TMR34141.1"/>
    </source>
</evidence>
<feature type="domain" description="AB hydrolase-1" evidence="1">
    <location>
        <begin position="27"/>
        <end position="274"/>
    </location>
</feature>
<keyword evidence="3" id="KW-1185">Reference proteome</keyword>
<dbReference type="Proteomes" id="UP000306628">
    <property type="component" value="Unassembled WGS sequence"/>
</dbReference>
<dbReference type="SUPFAM" id="SSF53474">
    <property type="entry name" value="alpha/beta-Hydrolases"/>
    <property type="match status" value="1"/>
</dbReference>
<dbReference type="GO" id="GO:0004806">
    <property type="term" value="F:triacylglycerol lipase activity"/>
    <property type="evidence" value="ECO:0007669"/>
    <property type="project" value="TreeGrafter"/>
</dbReference>
<gene>
    <name evidence="2" type="ORF">ETD85_17710</name>
</gene>
<evidence type="ECO:0000313" key="3">
    <source>
        <dbReference type="Proteomes" id="UP000306628"/>
    </source>
</evidence>
<dbReference type="Gene3D" id="3.40.50.1820">
    <property type="entry name" value="alpha/beta hydrolase"/>
    <property type="match status" value="1"/>
</dbReference>
<evidence type="ECO:0000259" key="1">
    <source>
        <dbReference type="Pfam" id="PF00561"/>
    </source>
</evidence>
<dbReference type="InterPro" id="IPR029058">
    <property type="entry name" value="AB_hydrolase_fold"/>
</dbReference>
<dbReference type="InterPro" id="IPR050471">
    <property type="entry name" value="AB_hydrolase"/>
</dbReference>
<reference evidence="2 3" key="1">
    <citation type="submission" date="2019-05" db="EMBL/GenBank/DDBJ databases">
        <title>Draft genome sequence of Nonomuraea zeae DSM 100528.</title>
        <authorList>
            <person name="Saricaoglu S."/>
            <person name="Isik K."/>
        </authorList>
    </citation>
    <scope>NUCLEOTIDE SEQUENCE [LARGE SCALE GENOMIC DNA]</scope>
    <source>
        <strain evidence="2 3">DSM 100528</strain>
    </source>
</reference>
<dbReference type="OrthoDB" id="8957634at2"/>
<sequence>MNAEKALNAGPSGMELAYERFGDSAAPPVLLVMGGGGQMIAWPGEFCAELVAHGLHVIRFDNRDVGLSTHFHDAPAPDLPAALAGDLSSASYTLSDMAGDTVGLLDALGLDSAHLVGVSLGGMIAQTVAIEHPGRIRSLTSIMSSTGDRSVGQARPEALAALAGPPATTREEVVEQWLKASRVVRSPGFEPDEAALREHVGLAYDRAFDPTGMIRQSVAVIASGDRTALLRSLDLPVLVVHGADDVLCDVSGGRATAEVIPGAELVVIDGMGHDLPRALWPELATRIAALVQRAESRTRSPR</sequence>
<dbReference type="RefSeq" id="WP_138690822.1">
    <property type="nucleotide sequence ID" value="NZ_JBHSAZ010000107.1"/>
</dbReference>
<organism evidence="2 3">
    <name type="scientific">Nonomuraea zeae</name>
    <dbReference type="NCBI Taxonomy" id="1642303"/>
    <lineage>
        <taxon>Bacteria</taxon>
        <taxon>Bacillati</taxon>
        <taxon>Actinomycetota</taxon>
        <taxon>Actinomycetes</taxon>
        <taxon>Streptosporangiales</taxon>
        <taxon>Streptosporangiaceae</taxon>
        <taxon>Nonomuraea</taxon>
    </lineage>
</organism>
<dbReference type="PRINTS" id="PR00111">
    <property type="entry name" value="ABHYDROLASE"/>
</dbReference>
<dbReference type="PANTHER" id="PTHR43433">
    <property type="entry name" value="HYDROLASE, ALPHA/BETA FOLD FAMILY PROTEIN"/>
    <property type="match status" value="1"/>
</dbReference>
<proteinExistence type="predicted"/>
<comment type="caution">
    <text evidence="2">The sequence shown here is derived from an EMBL/GenBank/DDBJ whole genome shotgun (WGS) entry which is preliminary data.</text>
</comment>
<dbReference type="InterPro" id="IPR000073">
    <property type="entry name" value="AB_hydrolase_1"/>
</dbReference>
<dbReference type="EMBL" id="VCKX01000048">
    <property type="protein sequence ID" value="TMR34141.1"/>
    <property type="molecule type" value="Genomic_DNA"/>
</dbReference>